<keyword evidence="1" id="KW-0067">ATP-binding</keyword>
<evidence type="ECO:0000259" key="5">
    <source>
        <dbReference type="Pfam" id="PF21530"/>
    </source>
</evidence>
<feature type="region of interest" description="Disordered" evidence="2">
    <location>
        <begin position="1266"/>
        <end position="1292"/>
    </location>
</feature>
<keyword evidence="1" id="KW-0547">Nucleotide-binding</keyword>
<dbReference type="FunFam" id="3.40.50.300:FF:002884">
    <property type="entry name" value="ATP-dependent DNA helicase"/>
    <property type="match status" value="1"/>
</dbReference>
<feature type="compositionally biased region" description="Basic and acidic residues" evidence="2">
    <location>
        <begin position="1280"/>
        <end position="1292"/>
    </location>
</feature>
<dbReference type="Pfam" id="PF14214">
    <property type="entry name" value="Helitron_like_N"/>
    <property type="match status" value="1"/>
</dbReference>
<dbReference type="Proteomes" id="UP000264353">
    <property type="component" value="Unassembled WGS sequence"/>
</dbReference>
<organism evidence="6">
    <name type="scientific">Brassica campestris</name>
    <name type="common">Field mustard</name>
    <dbReference type="NCBI Taxonomy" id="3711"/>
    <lineage>
        <taxon>Eukaryota</taxon>
        <taxon>Viridiplantae</taxon>
        <taxon>Streptophyta</taxon>
        <taxon>Embryophyta</taxon>
        <taxon>Tracheophyta</taxon>
        <taxon>Spermatophyta</taxon>
        <taxon>Magnoliopsida</taxon>
        <taxon>eudicotyledons</taxon>
        <taxon>Gunneridae</taxon>
        <taxon>Pentapetalae</taxon>
        <taxon>rosids</taxon>
        <taxon>malvids</taxon>
        <taxon>Brassicales</taxon>
        <taxon>Brassicaceae</taxon>
        <taxon>Brassiceae</taxon>
        <taxon>Brassica</taxon>
    </lineage>
</organism>
<keyword evidence="1" id="KW-0347">Helicase</keyword>
<dbReference type="SUPFAM" id="SSF52540">
    <property type="entry name" value="P-loop containing nucleoside triphosphate hydrolases"/>
    <property type="match status" value="2"/>
</dbReference>
<dbReference type="GO" id="GO:0000723">
    <property type="term" value="P:telomere maintenance"/>
    <property type="evidence" value="ECO:0007669"/>
    <property type="project" value="InterPro"/>
</dbReference>
<protein>
    <recommendedName>
        <fullName evidence="1">ATP-dependent DNA helicase</fullName>
        <ecNumber evidence="1">5.6.2.3</ecNumber>
    </recommendedName>
</protein>
<dbReference type="InterPro" id="IPR049163">
    <property type="entry name" value="Pif1-like_2B_dom"/>
</dbReference>
<comment type="catalytic activity">
    <reaction evidence="1">
        <text>ATP + H2O = ADP + phosphate + H(+)</text>
        <dbReference type="Rhea" id="RHEA:13065"/>
        <dbReference type="ChEBI" id="CHEBI:15377"/>
        <dbReference type="ChEBI" id="CHEBI:15378"/>
        <dbReference type="ChEBI" id="CHEBI:30616"/>
        <dbReference type="ChEBI" id="CHEBI:43474"/>
        <dbReference type="ChEBI" id="CHEBI:456216"/>
        <dbReference type="EC" id="5.6.2.3"/>
    </reaction>
</comment>
<dbReference type="GO" id="GO:0006281">
    <property type="term" value="P:DNA repair"/>
    <property type="evidence" value="ECO:0007669"/>
    <property type="project" value="UniProtKB-KW"/>
</dbReference>
<keyword evidence="1" id="KW-0378">Hydrolase</keyword>
<dbReference type="GO" id="GO:0006310">
    <property type="term" value="P:DNA recombination"/>
    <property type="evidence" value="ECO:0007669"/>
    <property type="project" value="UniProtKB-KW"/>
</dbReference>
<reference evidence="6" key="1">
    <citation type="submission" date="2018-06" db="EMBL/GenBank/DDBJ databases">
        <title>WGS assembly of Brassica rapa FPsc.</title>
        <authorList>
            <person name="Bowman J."/>
            <person name="Kohchi T."/>
            <person name="Yamato K."/>
            <person name="Jenkins J."/>
            <person name="Shu S."/>
            <person name="Ishizaki K."/>
            <person name="Yamaoka S."/>
            <person name="Nishihama R."/>
            <person name="Nakamura Y."/>
            <person name="Berger F."/>
            <person name="Adam C."/>
            <person name="Aki S."/>
            <person name="Althoff F."/>
            <person name="Araki T."/>
            <person name="Arteaga-Vazquez M."/>
            <person name="Balasubrmanian S."/>
            <person name="Bauer D."/>
            <person name="Boehm C."/>
            <person name="Briginshaw L."/>
            <person name="Caballero-Perez J."/>
            <person name="Catarino B."/>
            <person name="Chen F."/>
            <person name="Chiyoda S."/>
            <person name="Chovatia M."/>
            <person name="Davies K."/>
            <person name="Delmans M."/>
            <person name="Demura T."/>
            <person name="Dierschke T."/>
            <person name="Dolan L."/>
            <person name="Dorantes-Acosta A."/>
            <person name="Eklund D."/>
            <person name="Florent S."/>
            <person name="Flores-Sandoval E."/>
            <person name="Fujiyama A."/>
            <person name="Fukuzawa H."/>
            <person name="Galik B."/>
            <person name="Grimanelli D."/>
            <person name="Grimwood J."/>
            <person name="Grossniklaus U."/>
            <person name="Hamada T."/>
            <person name="Haseloff J."/>
            <person name="Hetherington A."/>
            <person name="Higo A."/>
            <person name="Hirakawa Y."/>
            <person name="Hundley H."/>
            <person name="Ikeda Y."/>
            <person name="Inoue K."/>
            <person name="Inoue S."/>
            <person name="Ishida S."/>
            <person name="Jia Q."/>
            <person name="Kakita M."/>
            <person name="Kanazawa T."/>
            <person name="Kawai Y."/>
            <person name="Kawashima T."/>
            <person name="Kennedy M."/>
            <person name="Kinose K."/>
            <person name="Kinoshita T."/>
            <person name="Kohara Y."/>
            <person name="Koide E."/>
            <person name="Komatsu K."/>
            <person name="Kopischke S."/>
            <person name="Kubo M."/>
            <person name="Kyozuka J."/>
            <person name="Lagercrantz U."/>
            <person name="Lin S."/>
            <person name="Lindquist E."/>
            <person name="Lipzen A."/>
            <person name="Lu C."/>
            <person name="Luna E."/>
            <person name="Martienssen R."/>
            <person name="Minamino N."/>
            <person name="Mizutani M."/>
            <person name="Mizutani M."/>
            <person name="Mochizuki N."/>
            <person name="Monte I."/>
            <person name="Mosher R."/>
            <person name="Nagasaki H."/>
            <person name="Nakagami H."/>
            <person name="Naramoto S."/>
            <person name="Nishitani K."/>
            <person name="Ohtani M."/>
            <person name="Okamoto T."/>
            <person name="Okumura M."/>
            <person name="Phillips J."/>
            <person name="Pollak B."/>
            <person name="Reinders A."/>
            <person name="Roevekamp M."/>
            <person name="Sano R."/>
            <person name="Sawa S."/>
            <person name="Schmid M."/>
            <person name="Shirakawa M."/>
            <person name="Solano R."/>
            <person name="Spunde A."/>
            <person name="Suetsugu N."/>
            <person name="Sugano S."/>
            <person name="Sugiyama A."/>
            <person name="Sun R."/>
            <person name="Suzuki Y."/>
            <person name="Takenaka M."/>
            <person name="Takezawa D."/>
            <person name="Tomogane H."/>
            <person name="Tsuzuki M."/>
            <person name="Ueda T."/>
            <person name="Umeda M."/>
            <person name="Ward J."/>
            <person name="Watanabe Y."/>
            <person name="Yazaki K."/>
            <person name="Yokoyama R."/>
            <person name="Yoshitake Y."/>
            <person name="Yotsui I."/>
            <person name="Zachgo S."/>
            <person name="Schmutz J."/>
        </authorList>
    </citation>
    <scope>NUCLEOTIDE SEQUENCE [LARGE SCALE GENOMIC DNA]</scope>
</reference>
<dbReference type="GO" id="GO:0005524">
    <property type="term" value="F:ATP binding"/>
    <property type="evidence" value="ECO:0007669"/>
    <property type="project" value="UniProtKB-KW"/>
</dbReference>
<sequence length="1292" mass="147954">MGAQLDHSVMHKTGPFTLRIHGQNAHRIGSLVPEPGRRPQFSQLYIVDTANEVQNRLSTVKRTGKTGQLDPNVVKLLIETMDAHNCLTKIFRKARDIHETDSCQDFSIRLIGQSKRNRQYDMPQADEIAGLIVGDFTQDMGERDVVVQHKSSGLQHISDMHPLFMTLQYPILFPYGQIGFNENIPVTNTDGNTRKREYISKREYFAYQLQTRLAEGMVIYIVDAYTSIEQERLRWFRLNQKKIRADLYNNVQDAVMKGDTDAKSIGKRVILPASFTGSPRYMAEKYHDAMAICRWYGNPDLFITITTNPKWDEISDHLKMYGSDDPNDRPDLEARVFKMKLDELISDFNKGIFFPRPKAVVYTIEFQKRGLPHAHILLWLDGDFRNPTAADIDNIISAELPDKEKDPEAYGLVEQHMMHGPCGEDRKTSPCMEDGVCSKKFPRSYVSHTQVNESGYILYKRRQTEQFVYKGNIKLDNQFVVPHNVQILKKYKAHVNVEWCNKSSAIKYLFKYITKGVDRSCFRFQKNQDQSTQSETNKKEKPTNEIDNYLDGRYLSACESMWRIFEFSIHHNTPAVQKMPVHLPGEQTAIFEEDEDLGNVENRYLHGRTMLTEWFEMNRLYEEVRKLNVVRGPTCYDDLYTVGDITYNTFQEACYARGLLGTDKDWHDSMSEASQFSSPRSLRYMFVLILVFCQVSEPKKLWDHSWQDMAEDVLMQQRRLLRFPDLQLSPNELQQYTLIEIECLLQNFEKTLTEFTGMPLPNKAVMDEIKHKAMARHDQFDIAEEAIIHVKLFDKLNHQQRAVYDAVINSVFQKEGRLFFLYGAGGTGKTFLYRAIIAALRSSSKKVIPVASSAIAALLLPGGRTAHSRFNIPLKLFEDTYCEVKAGTILANFLSESDLIIWDEAPMAHRHTFEAVDRTLRDILAVTDTTALTKPFGGKTVLLGGDFRQILPVIPQGTRQETVNAALNRSHLWNNCEIFLLTQNMRVKPEEKAFADWILEVGDGRAAKEPQILDDCDQPEDRILIDKTILLPITSTPLETLCSSAFPDFANDYKDLNKIRETAILTPRNVTVDEINTYLVSKVPGEEKEYLSADSFAEEEQHSGDLDMTYPLEYLNSLEFPGLPAHKLRLKVGVPVMLLRNLNQKEGLCNGTRLIVTHLGEKVIKTEMLTSTTKRDPILLPRIILSPPESNHPFTLKRRQFPIRVCYAMTINKSQGQTLSHVSLYLPKPVFSHGQLYVALSRVTTPKGLKILDLNRDGEIYREAYNGLPQSTGSDDDETSKDQCVRLDADSA</sequence>
<dbReference type="Pfam" id="PF05970">
    <property type="entry name" value="PIF1"/>
    <property type="match status" value="1"/>
</dbReference>
<keyword evidence="1" id="KW-0227">DNA damage</keyword>
<dbReference type="InterPro" id="IPR010285">
    <property type="entry name" value="DNA_helicase_pif1-like_DEAD"/>
</dbReference>
<feature type="domain" description="DNA helicase Pif1-like DEAD-box helicase" evidence="3">
    <location>
        <begin position="795"/>
        <end position="1009"/>
    </location>
</feature>
<dbReference type="EMBL" id="KZ866346">
    <property type="protein sequence ID" value="RIA04629.1"/>
    <property type="molecule type" value="Genomic_DNA"/>
</dbReference>
<dbReference type="PANTHER" id="PTHR10492">
    <property type="match status" value="1"/>
</dbReference>
<dbReference type="EC" id="5.6.2.3" evidence="1"/>
<dbReference type="GO" id="GO:0016887">
    <property type="term" value="F:ATP hydrolysis activity"/>
    <property type="evidence" value="ECO:0007669"/>
    <property type="project" value="RHEA"/>
</dbReference>
<evidence type="ECO:0000256" key="2">
    <source>
        <dbReference type="SAM" id="MobiDB-lite"/>
    </source>
</evidence>
<dbReference type="Pfam" id="PF21530">
    <property type="entry name" value="Pif1_2B_dom"/>
    <property type="match status" value="1"/>
</dbReference>
<dbReference type="InterPro" id="IPR027417">
    <property type="entry name" value="P-loop_NTPase"/>
</dbReference>
<keyword evidence="1" id="KW-0234">DNA repair</keyword>
<evidence type="ECO:0000259" key="3">
    <source>
        <dbReference type="Pfam" id="PF05970"/>
    </source>
</evidence>
<evidence type="ECO:0000313" key="6">
    <source>
        <dbReference type="EMBL" id="RIA04629.1"/>
    </source>
</evidence>
<proteinExistence type="inferred from homology"/>
<dbReference type="Gene3D" id="3.40.50.300">
    <property type="entry name" value="P-loop containing nucleotide triphosphate hydrolases"/>
    <property type="match status" value="2"/>
</dbReference>
<evidence type="ECO:0000256" key="1">
    <source>
        <dbReference type="RuleBase" id="RU363044"/>
    </source>
</evidence>
<evidence type="ECO:0000259" key="4">
    <source>
        <dbReference type="Pfam" id="PF14214"/>
    </source>
</evidence>
<dbReference type="GO" id="GO:0043139">
    <property type="term" value="F:5'-3' DNA helicase activity"/>
    <property type="evidence" value="ECO:0007669"/>
    <property type="project" value="UniProtKB-EC"/>
</dbReference>
<feature type="domain" description="DNA helicase Pif1-like 2B" evidence="5">
    <location>
        <begin position="1113"/>
        <end position="1159"/>
    </location>
</feature>
<dbReference type="InterPro" id="IPR025476">
    <property type="entry name" value="Helitron_helicase-like"/>
</dbReference>
<name>A0A397KZX8_BRACM</name>
<dbReference type="CDD" id="cd18809">
    <property type="entry name" value="SF1_C_RecD"/>
    <property type="match status" value="1"/>
</dbReference>
<comment type="cofactor">
    <cofactor evidence="1">
        <name>Mg(2+)</name>
        <dbReference type="ChEBI" id="CHEBI:18420"/>
    </cofactor>
</comment>
<keyword evidence="1" id="KW-0233">DNA recombination</keyword>
<accession>A0A397KZX8</accession>
<feature type="domain" description="Helitron helicase-like" evidence="4">
    <location>
        <begin position="218"/>
        <end position="378"/>
    </location>
</feature>
<comment type="similarity">
    <text evidence="1">Belongs to the helicase family.</text>
</comment>
<dbReference type="PANTHER" id="PTHR10492:SF90">
    <property type="entry name" value="ATP-DEPENDENT DNA HELICASE"/>
    <property type="match status" value="1"/>
</dbReference>
<gene>
    <name evidence="6" type="ORF">BRARA_K01119</name>
</gene>